<keyword evidence="2" id="KW-1185">Reference proteome</keyword>
<protein>
    <recommendedName>
        <fullName evidence="3">GIY-YIG domain-containing protein</fullName>
    </recommendedName>
</protein>
<name>A0ABQ1FC87_9BACL</name>
<dbReference type="RefSeq" id="WP_189018681.1">
    <property type="nucleotide sequence ID" value="NZ_BMHE01000047.1"/>
</dbReference>
<organism evidence="1 2">
    <name type="scientific">Paenibacillus marchantiophytorum</name>
    <dbReference type="NCBI Taxonomy" id="1619310"/>
    <lineage>
        <taxon>Bacteria</taxon>
        <taxon>Bacillati</taxon>
        <taxon>Bacillota</taxon>
        <taxon>Bacilli</taxon>
        <taxon>Bacillales</taxon>
        <taxon>Paenibacillaceae</taxon>
        <taxon>Paenibacillus</taxon>
    </lineage>
</organism>
<reference evidence="2" key="1">
    <citation type="journal article" date="2019" name="Int. J. Syst. Evol. Microbiol.">
        <title>The Global Catalogue of Microorganisms (GCM) 10K type strain sequencing project: providing services to taxonomists for standard genome sequencing and annotation.</title>
        <authorList>
            <consortium name="The Broad Institute Genomics Platform"/>
            <consortium name="The Broad Institute Genome Sequencing Center for Infectious Disease"/>
            <person name="Wu L."/>
            <person name="Ma J."/>
        </authorList>
    </citation>
    <scope>NUCLEOTIDE SEQUENCE [LARGE SCALE GENOMIC DNA]</scope>
    <source>
        <strain evidence="2">CGMCC 1.15043</strain>
    </source>
</reference>
<evidence type="ECO:0000313" key="2">
    <source>
        <dbReference type="Proteomes" id="UP000615455"/>
    </source>
</evidence>
<gene>
    <name evidence="1" type="ORF">GCM10008018_59100</name>
</gene>
<dbReference type="Proteomes" id="UP000615455">
    <property type="component" value="Unassembled WGS sequence"/>
</dbReference>
<accession>A0ABQ1FC87</accession>
<dbReference type="EMBL" id="BMHE01000047">
    <property type="protein sequence ID" value="GGA05209.1"/>
    <property type="molecule type" value="Genomic_DNA"/>
</dbReference>
<sequence length="147" mass="17533">MQNLVELEFDWLPIHAEMNQEYFYPAPQNSYMRKLYKTASVYRWKVHRHSEECKTVYIGETNNFSNRLNGYLKPGTSQMTNIRMKSLFDEFLSNKYLVTIEIMSIKKLQINSKPYSQLDLTNTSLRRLIENLLLIDHRDQGYEILNA</sequence>
<evidence type="ECO:0000313" key="1">
    <source>
        <dbReference type="EMBL" id="GGA05209.1"/>
    </source>
</evidence>
<comment type="caution">
    <text evidence="1">The sequence shown here is derived from an EMBL/GenBank/DDBJ whole genome shotgun (WGS) entry which is preliminary data.</text>
</comment>
<evidence type="ECO:0008006" key="3">
    <source>
        <dbReference type="Google" id="ProtNLM"/>
    </source>
</evidence>
<proteinExistence type="predicted"/>